<dbReference type="Proteomes" id="UP001597189">
    <property type="component" value="Unassembled WGS sequence"/>
</dbReference>
<evidence type="ECO:0008006" key="3">
    <source>
        <dbReference type="Google" id="ProtNLM"/>
    </source>
</evidence>
<gene>
    <name evidence="1" type="ORF">ACFQ44_08225</name>
</gene>
<dbReference type="Gene3D" id="3.10.450.50">
    <property type="match status" value="1"/>
</dbReference>
<keyword evidence="2" id="KW-1185">Reference proteome</keyword>
<name>A0ABW4D6P3_9LACO</name>
<evidence type="ECO:0000313" key="1">
    <source>
        <dbReference type="EMBL" id="MFD1455657.1"/>
    </source>
</evidence>
<evidence type="ECO:0000313" key="2">
    <source>
        <dbReference type="Proteomes" id="UP001597189"/>
    </source>
</evidence>
<proteinExistence type="predicted"/>
<dbReference type="RefSeq" id="WP_203645818.1">
    <property type="nucleotide sequence ID" value="NZ_BOLN01000006.1"/>
</dbReference>
<comment type="caution">
    <text evidence="1">The sequence shown here is derived from an EMBL/GenBank/DDBJ whole genome shotgun (WGS) entry which is preliminary data.</text>
</comment>
<reference evidence="2" key="1">
    <citation type="journal article" date="2019" name="Int. J. Syst. Evol. Microbiol.">
        <title>The Global Catalogue of Microorganisms (GCM) 10K type strain sequencing project: providing services to taxonomists for standard genome sequencing and annotation.</title>
        <authorList>
            <consortium name="The Broad Institute Genomics Platform"/>
            <consortium name="The Broad Institute Genome Sequencing Center for Infectious Disease"/>
            <person name="Wu L."/>
            <person name="Ma J."/>
        </authorList>
    </citation>
    <scope>NUCLEOTIDE SEQUENCE [LARGE SCALE GENOMIC DNA]</scope>
    <source>
        <strain evidence="2">CCM 8979</strain>
    </source>
</reference>
<dbReference type="SUPFAM" id="SSF54427">
    <property type="entry name" value="NTF2-like"/>
    <property type="match status" value="1"/>
</dbReference>
<protein>
    <recommendedName>
        <fullName evidence="3">SnoaL-like domain-containing protein</fullName>
    </recommendedName>
</protein>
<sequence length="119" mass="13563">MDKKAVIIRKYFELSDLASADEHALHEIIGLFSAKAVVKGANGFVANTPVTIASFFTHFFQDNQELHHLCHVVMDQGVYKAEWVVAGRKRSGQLFAYHGFDRYEFDQDDKIKFLQVEIG</sequence>
<accession>A0ABW4D6P3</accession>
<dbReference type="InterPro" id="IPR032710">
    <property type="entry name" value="NTF2-like_dom_sf"/>
</dbReference>
<organism evidence="1 2">
    <name type="scientific">Levilactobacillus lanxiensis</name>
    <dbReference type="NCBI Taxonomy" id="2799568"/>
    <lineage>
        <taxon>Bacteria</taxon>
        <taxon>Bacillati</taxon>
        <taxon>Bacillota</taxon>
        <taxon>Bacilli</taxon>
        <taxon>Lactobacillales</taxon>
        <taxon>Lactobacillaceae</taxon>
        <taxon>Levilactobacillus</taxon>
    </lineage>
</organism>
<dbReference type="EMBL" id="JBHTOD010000006">
    <property type="protein sequence ID" value="MFD1455657.1"/>
    <property type="molecule type" value="Genomic_DNA"/>
</dbReference>